<dbReference type="EMBL" id="ML122254">
    <property type="protein sequence ID" value="RPD64373.1"/>
    <property type="molecule type" value="Genomic_DNA"/>
</dbReference>
<dbReference type="Proteomes" id="UP000313359">
    <property type="component" value="Unassembled WGS sequence"/>
</dbReference>
<evidence type="ECO:0000313" key="3">
    <source>
        <dbReference type="Proteomes" id="UP000313359"/>
    </source>
</evidence>
<feature type="compositionally biased region" description="Polar residues" evidence="1">
    <location>
        <begin position="186"/>
        <end position="210"/>
    </location>
</feature>
<feature type="compositionally biased region" description="Pro residues" evidence="1">
    <location>
        <begin position="364"/>
        <end position="373"/>
    </location>
</feature>
<reference evidence="2" key="1">
    <citation type="journal article" date="2018" name="Genome Biol. Evol.">
        <title>Genomics and development of Lentinus tigrinus, a white-rot wood-decaying mushroom with dimorphic fruiting bodies.</title>
        <authorList>
            <person name="Wu B."/>
            <person name="Xu Z."/>
            <person name="Knudson A."/>
            <person name="Carlson A."/>
            <person name="Chen N."/>
            <person name="Kovaka S."/>
            <person name="LaButti K."/>
            <person name="Lipzen A."/>
            <person name="Pennachio C."/>
            <person name="Riley R."/>
            <person name="Schakwitz W."/>
            <person name="Umezawa K."/>
            <person name="Ohm R.A."/>
            <person name="Grigoriev I.V."/>
            <person name="Nagy L.G."/>
            <person name="Gibbons J."/>
            <person name="Hibbett D."/>
        </authorList>
    </citation>
    <scope>NUCLEOTIDE SEQUENCE [LARGE SCALE GENOMIC DNA]</scope>
    <source>
        <strain evidence="2">ALCF2SS1-6</strain>
    </source>
</reference>
<feature type="compositionally biased region" description="Low complexity" evidence="1">
    <location>
        <begin position="547"/>
        <end position="557"/>
    </location>
</feature>
<accession>A0A5C2SKP2</accession>
<feature type="compositionally biased region" description="Basic residues" evidence="1">
    <location>
        <begin position="412"/>
        <end position="423"/>
    </location>
</feature>
<proteinExistence type="predicted"/>
<dbReference type="AlphaFoldDB" id="A0A5C2SKP2"/>
<feature type="compositionally biased region" description="Low complexity" evidence="1">
    <location>
        <begin position="306"/>
        <end position="319"/>
    </location>
</feature>
<feature type="compositionally biased region" description="Low complexity" evidence="1">
    <location>
        <begin position="60"/>
        <end position="74"/>
    </location>
</feature>
<protein>
    <submittedName>
        <fullName evidence="2">Uncharacterized protein</fullName>
    </submittedName>
</protein>
<feature type="compositionally biased region" description="Polar residues" evidence="1">
    <location>
        <begin position="473"/>
        <end position="486"/>
    </location>
</feature>
<name>A0A5C2SKP2_9APHY</name>
<feature type="region of interest" description="Disordered" evidence="1">
    <location>
        <begin position="172"/>
        <end position="600"/>
    </location>
</feature>
<keyword evidence="3" id="KW-1185">Reference proteome</keyword>
<feature type="compositionally biased region" description="Polar residues" evidence="1">
    <location>
        <begin position="246"/>
        <end position="260"/>
    </location>
</feature>
<gene>
    <name evidence="2" type="ORF">L227DRAFT_598662</name>
</gene>
<feature type="region of interest" description="Disordered" evidence="1">
    <location>
        <begin position="1"/>
        <end position="149"/>
    </location>
</feature>
<feature type="compositionally biased region" description="Basic and acidic residues" evidence="1">
    <location>
        <begin position="75"/>
        <end position="84"/>
    </location>
</feature>
<feature type="compositionally biased region" description="Basic and acidic residues" evidence="1">
    <location>
        <begin position="124"/>
        <end position="134"/>
    </location>
</feature>
<organism evidence="2 3">
    <name type="scientific">Lentinus tigrinus ALCF2SS1-6</name>
    <dbReference type="NCBI Taxonomy" id="1328759"/>
    <lineage>
        <taxon>Eukaryota</taxon>
        <taxon>Fungi</taxon>
        <taxon>Dikarya</taxon>
        <taxon>Basidiomycota</taxon>
        <taxon>Agaricomycotina</taxon>
        <taxon>Agaricomycetes</taxon>
        <taxon>Polyporales</taxon>
        <taxon>Polyporaceae</taxon>
        <taxon>Lentinus</taxon>
    </lineage>
</organism>
<sequence length="615" mass="65538">MSSGAVRSTHNRRHTRHNNASPYARPGAKLATNKKPSGWSLTGLLNYLNPFSSHSDEVSAPPEGDAAARLAARGHALEHEELSEFSRQAQKTHPEQEQGQSQPLQPPPPPAPTTSQSTSPPMNSDHRTSPRSDDSQAEANLKKVQQFLDEKGGRPLNHVELAGLVHLLQASVEDEDEQPEPFRFSKSPSTPLRGNTPTINFMSPSTSEQMVSAAGTAAQGARKTLARNPMGVYRWQGGGSARPRNRYQSPSFGSAPSRSTIKLAPEKPKADSKRRRVGEDASTSSPQRAGATAGAKVNGSAPSTLPNSVSAPAALSSPATNGRPNGAPIPAPPSTPRIRTSGIKPTTPAIPSPLRQTWGNSDSPPQPSPPQPASKPTRAASFMTELIKGVTPPKKPDFANPYEAANPMIKPAPKRHPVRKTRTTAKAEAEAKKKESELTPQAIIEATVPKGSKRSRPPPELIGVKSPERKVTSPESTAPRRSTRLNGTEPRVNGVNGASKTRSVTVEEVSDEDQPSPTKKARTAKPPPPQTRIPTVTVEEVDDVEMSSAPSSKSASSTTYTLPSEIIEPGDDKLEKKRSTSPTPTFAMGNGSSSSRSSFPINNCRSRLLVLVQAP</sequence>
<dbReference type="STRING" id="1328759.A0A5C2SKP2"/>
<evidence type="ECO:0000313" key="2">
    <source>
        <dbReference type="EMBL" id="RPD64373.1"/>
    </source>
</evidence>
<evidence type="ECO:0000256" key="1">
    <source>
        <dbReference type="SAM" id="MobiDB-lite"/>
    </source>
</evidence>
<feature type="compositionally biased region" description="Basic and acidic residues" evidence="1">
    <location>
        <begin position="425"/>
        <end position="437"/>
    </location>
</feature>
<dbReference type="OrthoDB" id="79830at2759"/>